<dbReference type="RefSeq" id="WP_068189565.1">
    <property type="nucleotide sequence ID" value="NZ_CP013909.1"/>
</dbReference>
<sequence>MRILPALGFALLSLTVFSCKHSDSAVPCYSGVVVGDACMDGILIDVDAASAIGKPTGNYTNVIAAVNFADLSSLSKVGQRVYFTYRNDPSQQTVSRFCTANSAPLPVPHFVLSNLSVTSCKDGATH</sequence>
<dbReference type="KEGG" id="hyg:AUC43_02600"/>
<gene>
    <name evidence="2" type="ORF">AUC43_02600</name>
</gene>
<dbReference type="Proteomes" id="UP000059542">
    <property type="component" value="Chromosome"/>
</dbReference>
<name>A0A0U4AKR5_9BACT</name>
<protein>
    <submittedName>
        <fullName evidence="2">Uncharacterized protein</fullName>
    </submittedName>
</protein>
<dbReference type="OrthoDB" id="886935at2"/>
<keyword evidence="3" id="KW-1185">Reference proteome</keyword>
<evidence type="ECO:0000313" key="2">
    <source>
        <dbReference type="EMBL" id="ALW84085.1"/>
    </source>
</evidence>
<reference evidence="2 3" key="1">
    <citation type="submission" date="2015-12" db="EMBL/GenBank/DDBJ databases">
        <authorList>
            <person name="Shamseldin A."/>
            <person name="Moawad H."/>
            <person name="Abd El-Rahim W.M."/>
            <person name="Sadowsky M.J."/>
        </authorList>
    </citation>
    <scope>NUCLEOTIDE SEQUENCE [LARGE SCALE GENOMIC DNA]</scope>
    <source>
        <strain evidence="2 3">DG5B</strain>
    </source>
</reference>
<proteinExistence type="predicted"/>
<dbReference type="EMBL" id="CP013909">
    <property type="protein sequence ID" value="ALW84085.1"/>
    <property type="molecule type" value="Genomic_DNA"/>
</dbReference>
<accession>A0A0U4AKR5</accession>
<evidence type="ECO:0000313" key="3">
    <source>
        <dbReference type="Proteomes" id="UP000059542"/>
    </source>
</evidence>
<keyword evidence="1" id="KW-0732">Signal</keyword>
<evidence type="ECO:0000256" key="1">
    <source>
        <dbReference type="SAM" id="SignalP"/>
    </source>
</evidence>
<feature type="signal peptide" evidence="1">
    <location>
        <begin position="1"/>
        <end position="18"/>
    </location>
</feature>
<organism evidence="2 3">
    <name type="scientific">Hymenobacter sedentarius</name>
    <dbReference type="NCBI Taxonomy" id="1411621"/>
    <lineage>
        <taxon>Bacteria</taxon>
        <taxon>Pseudomonadati</taxon>
        <taxon>Bacteroidota</taxon>
        <taxon>Cytophagia</taxon>
        <taxon>Cytophagales</taxon>
        <taxon>Hymenobacteraceae</taxon>
        <taxon>Hymenobacter</taxon>
    </lineage>
</organism>
<dbReference type="AlphaFoldDB" id="A0A0U4AKR5"/>
<dbReference type="PROSITE" id="PS51257">
    <property type="entry name" value="PROKAR_LIPOPROTEIN"/>
    <property type="match status" value="1"/>
</dbReference>
<feature type="chain" id="PRO_5006846905" evidence="1">
    <location>
        <begin position="19"/>
        <end position="126"/>
    </location>
</feature>